<name>A0ABD3U3Q0_9LAMI</name>
<dbReference type="InterPro" id="IPR019794">
    <property type="entry name" value="Peroxidases_AS"/>
</dbReference>
<evidence type="ECO:0000256" key="2">
    <source>
        <dbReference type="ARBA" id="ARBA00006873"/>
    </source>
</evidence>
<comment type="cofactor">
    <cofactor evidence="15 18">
        <name>Ca(2+)</name>
        <dbReference type="ChEBI" id="CHEBI:29108"/>
    </cofactor>
    <text evidence="15 18">Binds 2 calcium ions per subunit.</text>
</comment>
<evidence type="ECO:0000256" key="7">
    <source>
        <dbReference type="ARBA" id="ARBA00022837"/>
    </source>
</evidence>
<dbReference type="EMBL" id="JBJXBP010000002">
    <property type="protein sequence ID" value="KAL3843935.1"/>
    <property type="molecule type" value="Genomic_DNA"/>
</dbReference>
<evidence type="ECO:0000256" key="12">
    <source>
        <dbReference type="ARBA" id="ARBA00023324"/>
    </source>
</evidence>
<proteinExistence type="inferred from homology"/>
<dbReference type="FunFam" id="1.10.420.10:FF:000001">
    <property type="entry name" value="Peroxidase"/>
    <property type="match status" value="1"/>
</dbReference>
<dbReference type="PROSITE" id="PS50873">
    <property type="entry name" value="PEROXIDASE_4"/>
    <property type="match status" value="1"/>
</dbReference>
<evidence type="ECO:0000256" key="15">
    <source>
        <dbReference type="PIRSR" id="PIRSR600823-3"/>
    </source>
</evidence>
<feature type="binding site" evidence="15">
    <location>
        <position position="89"/>
    </location>
    <ligand>
        <name>Ca(2+)</name>
        <dbReference type="ChEBI" id="CHEBI:29108"/>
        <label>1</label>
    </ligand>
</feature>
<evidence type="ECO:0000256" key="11">
    <source>
        <dbReference type="ARBA" id="ARBA00023180"/>
    </source>
</evidence>
<organism evidence="20 21">
    <name type="scientific">Penstemon smallii</name>
    <dbReference type="NCBI Taxonomy" id="265156"/>
    <lineage>
        <taxon>Eukaryota</taxon>
        <taxon>Viridiplantae</taxon>
        <taxon>Streptophyta</taxon>
        <taxon>Embryophyta</taxon>
        <taxon>Tracheophyta</taxon>
        <taxon>Spermatophyta</taxon>
        <taxon>Magnoliopsida</taxon>
        <taxon>eudicotyledons</taxon>
        <taxon>Gunneridae</taxon>
        <taxon>Pentapetalae</taxon>
        <taxon>asterids</taxon>
        <taxon>lamiids</taxon>
        <taxon>Lamiales</taxon>
        <taxon>Plantaginaceae</taxon>
        <taxon>Cheloneae</taxon>
        <taxon>Penstemon</taxon>
    </lineage>
</organism>
<feature type="disulfide bond" evidence="17">
    <location>
        <begin position="217"/>
        <end position="249"/>
    </location>
</feature>
<dbReference type="GO" id="GO:0046872">
    <property type="term" value="F:metal ion binding"/>
    <property type="evidence" value="ECO:0007669"/>
    <property type="project" value="UniProtKB-UniRule"/>
</dbReference>
<keyword evidence="9 15" id="KW-0408">Iron</keyword>
<evidence type="ECO:0000313" key="21">
    <source>
        <dbReference type="Proteomes" id="UP001634393"/>
    </source>
</evidence>
<dbReference type="PRINTS" id="PR00458">
    <property type="entry name" value="PEROXIDASE"/>
</dbReference>
<keyword evidence="7 15" id="KW-0106">Calcium</keyword>
<dbReference type="Gene3D" id="1.10.520.10">
    <property type="match status" value="1"/>
</dbReference>
<feature type="active site" description="Proton acceptor" evidence="13">
    <location>
        <position position="83"/>
    </location>
</feature>
<feature type="binding site" evidence="15">
    <location>
        <position position="93"/>
    </location>
    <ligand>
        <name>Ca(2+)</name>
        <dbReference type="ChEBI" id="CHEBI:29108"/>
        <label>1</label>
    </ligand>
</feature>
<keyword evidence="21" id="KW-1185">Reference proteome</keyword>
<comment type="similarity">
    <text evidence="2">Belongs to the peroxidase family. Ascorbate peroxidase subfamily.</text>
</comment>
<evidence type="ECO:0000256" key="18">
    <source>
        <dbReference type="RuleBase" id="RU362060"/>
    </source>
</evidence>
<feature type="site" description="Transition state stabilizer" evidence="16">
    <location>
        <position position="79"/>
    </location>
</feature>
<dbReference type="Gene3D" id="1.10.420.10">
    <property type="entry name" value="Peroxidase, domain 2"/>
    <property type="match status" value="1"/>
</dbReference>
<evidence type="ECO:0000256" key="1">
    <source>
        <dbReference type="ARBA" id="ARBA00000189"/>
    </source>
</evidence>
<dbReference type="SUPFAM" id="SSF48113">
    <property type="entry name" value="Heme-dependent peroxidases"/>
    <property type="match status" value="1"/>
</dbReference>
<feature type="binding site" evidence="15">
    <location>
        <position position="211"/>
    </location>
    <ligand>
        <name>Ca(2+)</name>
        <dbReference type="ChEBI" id="CHEBI:29108"/>
        <label>2</label>
    </ligand>
</feature>
<keyword evidence="18" id="KW-0732">Signal</keyword>
<sequence length="351" mass="37910">MDHKTIYNSVAFFCLVLYLLPLINARPETTAGYNFYDKSDGQLSYNFYDKSCPKLAMIVRLGVWAAFKNDSRIGASLLRLHFHDCFVDGCEGSVLLDDTKDMKGEKNAAPNRNSARGFEVIDRIKADVENSCPSTVSCVDILALAAREAVVMSGGPFWGVSLGRLDGVSASEKSANEQLPSPFEPLENITAKFASKGLDVKDMVALSGGHTLGFAQCFTFKNRLFNHKGTGKPDPSLDSSFLSNLQTICPDTDSSNTKLAPLDSLSINRFDNTYYKSLLNNTALLDSDQALLRDSKTAAMVKAYSADPFLFSTDFAASMIKLAKIGVITTGQPAAGAGGVGQIRKKCGSVN</sequence>
<evidence type="ECO:0000256" key="10">
    <source>
        <dbReference type="ARBA" id="ARBA00023157"/>
    </source>
</evidence>
<evidence type="ECO:0000256" key="5">
    <source>
        <dbReference type="ARBA" id="ARBA00022617"/>
    </source>
</evidence>
<feature type="binding site" evidence="15">
    <location>
        <position position="263"/>
    </location>
    <ligand>
        <name>Ca(2+)</name>
        <dbReference type="ChEBI" id="CHEBI:29108"/>
        <label>2</label>
    </ligand>
</feature>
<comment type="caution">
    <text evidence="20">The sequence shown here is derived from an EMBL/GenBank/DDBJ whole genome shotgun (WGS) entry which is preliminary data.</text>
</comment>
<feature type="binding site" evidence="14">
    <location>
        <position position="180"/>
    </location>
    <ligand>
        <name>substrate</name>
    </ligand>
</feature>
<feature type="binding site" evidence="15">
    <location>
        <position position="105"/>
    </location>
    <ligand>
        <name>Ca(2+)</name>
        <dbReference type="ChEBI" id="CHEBI:29108"/>
        <label>1</label>
    </ligand>
</feature>
<evidence type="ECO:0000256" key="13">
    <source>
        <dbReference type="PIRSR" id="PIRSR600823-1"/>
    </source>
</evidence>
<feature type="disulfide bond" evidence="17">
    <location>
        <begin position="85"/>
        <end position="90"/>
    </location>
</feature>
<comment type="similarity">
    <text evidence="18">Belongs to the peroxidase family. Classical plant (class III) peroxidase subfamily.</text>
</comment>
<dbReference type="InterPro" id="IPR033905">
    <property type="entry name" value="Secretory_peroxidase"/>
</dbReference>
<dbReference type="GO" id="GO:0140825">
    <property type="term" value="F:lactoperoxidase activity"/>
    <property type="evidence" value="ECO:0007669"/>
    <property type="project" value="UniProtKB-EC"/>
</dbReference>
<keyword evidence="8 18" id="KW-0560">Oxidoreductase</keyword>
<comment type="catalytic activity">
    <reaction evidence="1 18">
        <text>2 a phenolic donor + H2O2 = 2 a phenolic radical donor + 2 H2O</text>
        <dbReference type="Rhea" id="RHEA:56136"/>
        <dbReference type="ChEBI" id="CHEBI:15377"/>
        <dbReference type="ChEBI" id="CHEBI:16240"/>
        <dbReference type="ChEBI" id="CHEBI:139520"/>
        <dbReference type="ChEBI" id="CHEBI:139521"/>
        <dbReference type="EC" id="1.11.1.7"/>
    </reaction>
</comment>
<evidence type="ECO:0000256" key="14">
    <source>
        <dbReference type="PIRSR" id="PIRSR600823-2"/>
    </source>
</evidence>
<dbReference type="PROSITE" id="PS00436">
    <property type="entry name" value="PEROXIDASE_2"/>
    <property type="match status" value="1"/>
</dbReference>
<feature type="chain" id="PRO_5044530149" description="Peroxidase" evidence="18">
    <location>
        <begin position="26"/>
        <end position="351"/>
    </location>
</feature>
<reference evidence="20 21" key="1">
    <citation type="submission" date="2024-12" db="EMBL/GenBank/DDBJ databases">
        <title>The unique morphological basis and parallel evolutionary history of personate flowers in Penstemon.</title>
        <authorList>
            <person name="Depatie T.H."/>
            <person name="Wessinger C.A."/>
        </authorList>
    </citation>
    <scope>NUCLEOTIDE SEQUENCE [LARGE SCALE GENOMIC DNA]</scope>
    <source>
        <strain evidence="20">WTNN_2</strain>
        <tissue evidence="20">Leaf</tissue>
    </source>
</reference>
<keyword evidence="11" id="KW-0325">Glycoprotein</keyword>
<dbReference type="Pfam" id="PF00141">
    <property type="entry name" value="peroxidase"/>
    <property type="match status" value="1"/>
</dbReference>
<evidence type="ECO:0000256" key="3">
    <source>
        <dbReference type="ARBA" id="ARBA00012313"/>
    </source>
</evidence>
<feature type="disulfide bond" evidence="17">
    <location>
        <begin position="52"/>
        <end position="132"/>
    </location>
</feature>
<gene>
    <name evidence="20" type="ORF">ACJIZ3_001338</name>
</gene>
<dbReference type="GO" id="GO:0042744">
    <property type="term" value="P:hydrogen peroxide catabolic process"/>
    <property type="evidence" value="ECO:0007669"/>
    <property type="project" value="UniProtKB-KW"/>
</dbReference>
<keyword evidence="4 18" id="KW-0575">Peroxidase</keyword>
<comment type="cofactor">
    <cofactor evidence="15 18">
        <name>heme b</name>
        <dbReference type="ChEBI" id="CHEBI:60344"/>
    </cofactor>
    <text evidence="15 18">Binds 1 heme b (iron(II)-protoporphyrin IX) group per subunit.</text>
</comment>
<dbReference type="PANTHER" id="PTHR31388:SF34">
    <property type="entry name" value="PEROXIDASE 10"/>
    <property type="match status" value="1"/>
</dbReference>
<feature type="signal peptide" evidence="18">
    <location>
        <begin position="1"/>
        <end position="25"/>
    </location>
</feature>
<dbReference type="InterPro" id="IPR019793">
    <property type="entry name" value="Peroxidases_heam-ligand_BS"/>
</dbReference>
<feature type="disulfide bond" evidence="17">
    <location>
        <begin position="138"/>
        <end position="347"/>
    </location>
</feature>
<evidence type="ECO:0000256" key="6">
    <source>
        <dbReference type="ARBA" id="ARBA00022723"/>
    </source>
</evidence>
<comment type="function">
    <text evidence="18">Removal of H(2)O(2), oxidation of toxic reductants, biosynthesis and degradation of lignin, suberization, auxin catabolism, response to environmental stresses such as wounding, pathogen attack and oxidative stress.</text>
</comment>
<comment type="subcellular location">
    <subcellularLocation>
        <location evidence="18">Secreted</location>
    </subcellularLocation>
</comment>
<keyword evidence="10 17" id="KW-1015">Disulfide bond</keyword>
<evidence type="ECO:0000256" key="8">
    <source>
        <dbReference type="ARBA" id="ARBA00023002"/>
    </source>
</evidence>
<dbReference type="InterPro" id="IPR010255">
    <property type="entry name" value="Haem_peroxidase_sf"/>
</dbReference>
<dbReference type="AlphaFoldDB" id="A0ABD3U3Q0"/>
<keyword evidence="18" id="KW-0964">Secreted</keyword>
<feature type="domain" description="Plant heme peroxidase family profile" evidence="19">
    <location>
        <begin position="42"/>
        <end position="351"/>
    </location>
</feature>
<keyword evidence="12 18" id="KW-0376">Hydrogen peroxide</keyword>
<dbReference type="InterPro" id="IPR002016">
    <property type="entry name" value="Haem_peroxidase"/>
</dbReference>
<evidence type="ECO:0000256" key="4">
    <source>
        <dbReference type="ARBA" id="ARBA00022559"/>
    </source>
</evidence>
<feature type="binding site" evidence="15">
    <location>
        <position position="84"/>
    </location>
    <ligand>
        <name>Ca(2+)</name>
        <dbReference type="ChEBI" id="CHEBI:29108"/>
        <label>1</label>
    </ligand>
</feature>
<evidence type="ECO:0000259" key="19">
    <source>
        <dbReference type="PROSITE" id="PS50873"/>
    </source>
</evidence>
<keyword evidence="6 15" id="KW-0479">Metal-binding</keyword>
<dbReference type="GO" id="GO:0005576">
    <property type="term" value="C:extracellular region"/>
    <property type="evidence" value="ECO:0007669"/>
    <property type="project" value="UniProtKB-SubCell"/>
</dbReference>
<evidence type="ECO:0000256" key="9">
    <source>
        <dbReference type="ARBA" id="ARBA00023004"/>
    </source>
</evidence>
<dbReference type="PROSITE" id="PS00435">
    <property type="entry name" value="PEROXIDASE_1"/>
    <property type="match status" value="1"/>
</dbReference>
<dbReference type="CDD" id="cd00693">
    <property type="entry name" value="secretory_peroxidase"/>
    <property type="match status" value="1"/>
</dbReference>
<keyword evidence="5 18" id="KW-0349">Heme</keyword>
<dbReference type="GO" id="GO:0020037">
    <property type="term" value="F:heme binding"/>
    <property type="evidence" value="ECO:0007669"/>
    <property type="project" value="UniProtKB-UniRule"/>
</dbReference>
<protein>
    <recommendedName>
        <fullName evidence="3 18">Peroxidase</fullName>
        <ecNumber evidence="3 18">1.11.1.7</ecNumber>
    </recommendedName>
</protein>
<dbReference type="InterPro" id="IPR000823">
    <property type="entry name" value="Peroxidase_pln"/>
</dbReference>
<evidence type="ECO:0000313" key="20">
    <source>
        <dbReference type="EMBL" id="KAL3843935.1"/>
    </source>
</evidence>
<dbReference type="Proteomes" id="UP001634393">
    <property type="component" value="Unassembled WGS sequence"/>
</dbReference>
<dbReference type="PANTHER" id="PTHR31388">
    <property type="entry name" value="PEROXIDASE 72-RELATED"/>
    <property type="match status" value="1"/>
</dbReference>
<feature type="binding site" evidence="15">
    <location>
        <position position="87"/>
    </location>
    <ligand>
        <name>Ca(2+)</name>
        <dbReference type="ChEBI" id="CHEBI:29108"/>
        <label>1</label>
    </ligand>
</feature>
<feature type="binding site" evidence="15">
    <location>
        <position position="271"/>
    </location>
    <ligand>
        <name>Ca(2+)</name>
        <dbReference type="ChEBI" id="CHEBI:29108"/>
        <label>2</label>
    </ligand>
</feature>
<feature type="binding site" description="axial binding residue" evidence="15">
    <location>
        <position position="210"/>
    </location>
    <ligand>
        <name>heme b</name>
        <dbReference type="ChEBI" id="CHEBI:60344"/>
    </ligand>
    <ligandPart>
        <name>Fe</name>
        <dbReference type="ChEBI" id="CHEBI:18248"/>
    </ligandPart>
</feature>
<dbReference type="PRINTS" id="PR00461">
    <property type="entry name" value="PLPEROXIDASE"/>
</dbReference>
<evidence type="ECO:0000256" key="17">
    <source>
        <dbReference type="PIRSR" id="PIRSR600823-5"/>
    </source>
</evidence>
<accession>A0ABD3U3Q0</accession>
<evidence type="ECO:0000256" key="16">
    <source>
        <dbReference type="PIRSR" id="PIRSR600823-4"/>
    </source>
</evidence>
<dbReference type="GO" id="GO:0006979">
    <property type="term" value="P:response to oxidative stress"/>
    <property type="evidence" value="ECO:0007669"/>
    <property type="project" value="UniProtKB-UniRule"/>
</dbReference>
<dbReference type="FunFam" id="1.10.520.10:FF:000001">
    <property type="entry name" value="Peroxidase"/>
    <property type="match status" value="1"/>
</dbReference>
<dbReference type="EC" id="1.11.1.7" evidence="3 18"/>